<name>A0A3B1DS66_9ZZZZ</name>
<organism evidence="2">
    <name type="scientific">hydrothermal vent metagenome</name>
    <dbReference type="NCBI Taxonomy" id="652676"/>
    <lineage>
        <taxon>unclassified sequences</taxon>
        <taxon>metagenomes</taxon>
        <taxon>ecological metagenomes</taxon>
    </lineage>
</organism>
<sequence length="66" mass="7210">MTLAETGVNSLSIYPELGLLLFFGVFVAITVQALRRPRKEVEGCARLPLDETTTGVDDTKQERGDA</sequence>
<feature type="transmembrane region" description="Helical" evidence="1">
    <location>
        <begin position="12"/>
        <end position="31"/>
    </location>
</feature>
<accession>A0A3B1DS66</accession>
<keyword evidence="1" id="KW-1133">Transmembrane helix</keyword>
<evidence type="ECO:0008006" key="3">
    <source>
        <dbReference type="Google" id="ProtNLM"/>
    </source>
</evidence>
<dbReference type="EMBL" id="UOGK01000178">
    <property type="protein sequence ID" value="VAX38994.1"/>
    <property type="molecule type" value="Genomic_DNA"/>
</dbReference>
<keyword evidence="1" id="KW-0472">Membrane</keyword>
<reference evidence="2" key="1">
    <citation type="submission" date="2018-06" db="EMBL/GenBank/DDBJ databases">
        <authorList>
            <person name="Zhirakovskaya E."/>
        </authorList>
    </citation>
    <scope>NUCLEOTIDE SEQUENCE</scope>
</reference>
<evidence type="ECO:0000256" key="1">
    <source>
        <dbReference type="SAM" id="Phobius"/>
    </source>
</evidence>
<evidence type="ECO:0000313" key="2">
    <source>
        <dbReference type="EMBL" id="VAX38994.1"/>
    </source>
</evidence>
<protein>
    <recommendedName>
        <fullName evidence="3">CcoQ/FixQ family Cbb3-type cytochrome c oxidase assembly chaperone</fullName>
    </recommendedName>
</protein>
<proteinExistence type="predicted"/>
<keyword evidence="1" id="KW-0812">Transmembrane</keyword>
<dbReference type="AlphaFoldDB" id="A0A3B1DS66"/>
<gene>
    <name evidence="2" type="ORF">MNBD_PLANCTO03-930</name>
</gene>